<gene>
    <name evidence="1" type="ORF">S03H2_40936</name>
</gene>
<protein>
    <submittedName>
        <fullName evidence="1">Uncharacterized protein</fullName>
    </submittedName>
</protein>
<feature type="non-terminal residue" evidence="1">
    <location>
        <position position="1"/>
    </location>
</feature>
<accession>X1H9I4</accession>
<reference evidence="1" key="1">
    <citation type="journal article" date="2014" name="Front. Microbiol.">
        <title>High frequency of phylogenetically diverse reductive dehalogenase-homologous genes in deep subseafloor sedimentary metagenomes.</title>
        <authorList>
            <person name="Kawai M."/>
            <person name="Futagami T."/>
            <person name="Toyoda A."/>
            <person name="Takaki Y."/>
            <person name="Nishi S."/>
            <person name="Hori S."/>
            <person name="Arai W."/>
            <person name="Tsubouchi T."/>
            <person name="Morono Y."/>
            <person name="Uchiyama I."/>
            <person name="Ito T."/>
            <person name="Fujiyama A."/>
            <person name="Inagaki F."/>
            <person name="Takami H."/>
        </authorList>
    </citation>
    <scope>NUCLEOTIDE SEQUENCE</scope>
    <source>
        <strain evidence="1">Expedition CK06-06</strain>
    </source>
</reference>
<sequence>VYSYYYTVEADSFSVSVSSFYLSDSYVNTYVSSNYDYNYYIYEDNDPAGSGSGNKEGTAISSNRDTTEGVTIDYAIKFVYSSEIVWFNTSYSNSRSAFYVEEYKIDIQEENIQIIWSTTKSDVDSLTVYEGTVLKVDGDTTSPSSWVKSTTVGVHYVTLIFEAVTYGSIIYSFNYEIVLEVFEINIESFHLSELYVSTYVTASENGNYQVYENNTAVGSEGTLQSIGTSIQTDRNTTADTFINYAIKFWNTESDVIWFNTTYSNVEGDFFVIE</sequence>
<feature type="non-terminal residue" evidence="1">
    <location>
        <position position="273"/>
    </location>
</feature>
<organism evidence="1">
    <name type="scientific">marine sediment metagenome</name>
    <dbReference type="NCBI Taxonomy" id="412755"/>
    <lineage>
        <taxon>unclassified sequences</taxon>
        <taxon>metagenomes</taxon>
        <taxon>ecological metagenomes</taxon>
    </lineage>
</organism>
<comment type="caution">
    <text evidence="1">The sequence shown here is derived from an EMBL/GenBank/DDBJ whole genome shotgun (WGS) entry which is preliminary data.</text>
</comment>
<dbReference type="EMBL" id="BARU01025405">
    <property type="protein sequence ID" value="GAH66047.1"/>
    <property type="molecule type" value="Genomic_DNA"/>
</dbReference>
<dbReference type="AlphaFoldDB" id="X1H9I4"/>
<evidence type="ECO:0000313" key="1">
    <source>
        <dbReference type="EMBL" id="GAH66047.1"/>
    </source>
</evidence>
<proteinExistence type="predicted"/>
<name>X1H9I4_9ZZZZ</name>